<keyword evidence="1" id="KW-0732">Signal</keyword>
<dbReference type="AlphaFoldDB" id="A0A0K2V5U9"/>
<proteinExistence type="predicted"/>
<name>A0A0K2V5U9_LEPSM</name>
<protein>
    <submittedName>
        <fullName evidence="2">Uncharacterized protein</fullName>
    </submittedName>
</protein>
<reference evidence="2" key="1">
    <citation type="submission" date="2014-05" db="EMBL/GenBank/DDBJ databases">
        <authorList>
            <person name="Chronopoulou M."/>
        </authorList>
    </citation>
    <scope>NUCLEOTIDE SEQUENCE</scope>
    <source>
        <tissue evidence="2">Whole organism</tissue>
    </source>
</reference>
<sequence>MKHKQLLTYLKCQLIQVICAVVPSSSPNSNNRCCHNKITEQEIRNEISPENGPVR</sequence>
<evidence type="ECO:0000313" key="2">
    <source>
        <dbReference type="EMBL" id="CDW45321.1"/>
    </source>
</evidence>
<evidence type="ECO:0000256" key="1">
    <source>
        <dbReference type="SAM" id="SignalP"/>
    </source>
</evidence>
<accession>A0A0K2V5U9</accession>
<feature type="signal peptide" evidence="1">
    <location>
        <begin position="1"/>
        <end position="20"/>
    </location>
</feature>
<feature type="chain" id="PRO_5005489440" evidence="1">
    <location>
        <begin position="21"/>
        <end position="55"/>
    </location>
</feature>
<dbReference type="EMBL" id="HACA01027960">
    <property type="protein sequence ID" value="CDW45321.1"/>
    <property type="molecule type" value="Transcribed_RNA"/>
</dbReference>
<organism evidence="2">
    <name type="scientific">Lepeophtheirus salmonis</name>
    <name type="common">Salmon louse</name>
    <name type="synonym">Caligus salmonis</name>
    <dbReference type="NCBI Taxonomy" id="72036"/>
    <lineage>
        <taxon>Eukaryota</taxon>
        <taxon>Metazoa</taxon>
        <taxon>Ecdysozoa</taxon>
        <taxon>Arthropoda</taxon>
        <taxon>Crustacea</taxon>
        <taxon>Multicrustacea</taxon>
        <taxon>Hexanauplia</taxon>
        <taxon>Copepoda</taxon>
        <taxon>Siphonostomatoida</taxon>
        <taxon>Caligidae</taxon>
        <taxon>Lepeophtheirus</taxon>
    </lineage>
</organism>